<dbReference type="Gene3D" id="1.10.287.1490">
    <property type="match status" value="1"/>
</dbReference>
<dbReference type="Gene3D" id="3.90.1530.10">
    <property type="entry name" value="Conserved hypothetical protein from pyrococcus furiosus pfu- 392566-001, ParB domain"/>
    <property type="match status" value="1"/>
</dbReference>
<organism evidence="4">
    <name type="scientific">Thermosulfurimonas dismutans</name>
    <dbReference type="NCBI Taxonomy" id="999894"/>
    <lineage>
        <taxon>Bacteria</taxon>
        <taxon>Pseudomonadati</taxon>
        <taxon>Thermodesulfobacteriota</taxon>
        <taxon>Thermodesulfobacteria</taxon>
        <taxon>Thermodesulfobacteriales</taxon>
        <taxon>Thermodesulfobacteriaceae</taxon>
        <taxon>Thermosulfurimonas</taxon>
    </lineage>
</organism>
<accession>A0A7C3CJF8</accession>
<dbReference type="SUPFAM" id="SSF110849">
    <property type="entry name" value="ParB/Sulfiredoxin"/>
    <property type="match status" value="1"/>
</dbReference>
<reference evidence="4" key="1">
    <citation type="journal article" date="2020" name="mSystems">
        <title>Genome- and Community-Level Interaction Insights into Carbon Utilization and Element Cycling Functions of Hydrothermarchaeota in Hydrothermal Sediment.</title>
        <authorList>
            <person name="Zhou Z."/>
            <person name="Liu Y."/>
            <person name="Xu W."/>
            <person name="Pan J."/>
            <person name="Luo Z.H."/>
            <person name="Li M."/>
        </authorList>
    </citation>
    <scope>NUCLEOTIDE SEQUENCE [LARGE SCALE GENOMIC DNA]</scope>
    <source>
        <strain evidence="4">HyVt-483</strain>
    </source>
</reference>
<evidence type="ECO:0000256" key="1">
    <source>
        <dbReference type="SAM" id="Coils"/>
    </source>
</evidence>
<sequence>MKPERGGVAMETKTFEVRWADPEELEVHPLNAVLVPDMTPEELETLKESMRLKGFLETEAVRVLRGTNQVVDGKNRLRAARELGLKVAVVEVDIPDEELPYFIFSTAYHRRDIPTGIRAANAALCYSLLEQVAAERRRMGLKFYKQDVCHDLGVHRGHSMNDLYKWDEKVEVLVRSLLGLYDKHGGKRELFLGKIFKVSSRDLRIALWLRRFLPEDFEALRKGEITMAEAREIYRKARPEMEARGALIEEWRDLEKRIPELSRISVLLGYLDEETQRELLSALKAGVSGDSRDQEDEKGLRPEDLMEIPQVRELVERAEALEKEKRRLEERLRELSEAESRMEALKLEKAHLEKRLRELEEMLKREPEKEVVTVVDPGIEAEMERLRARLSELEAELEEARAEAESFSQEKDRLEEERRKLFEANEKLREELREARRHIQRLVKGIDPEKKRAKKRFIDKITRHYERKLEKLREKNRELKELLVEAKTENARLKALLGGRALKVVPVKLVHMFMAMTGLLQNREFREMVVGLVKEAEVDAGELLDLVTDLQEAAAGLGAEILSAVRERREQLEAAVEADDFAKGLKETLRQGLPPGTANGGKEKGGGNSAPPKKITLKLRRISDDRVSDRTPEAEGSQVGGALEGRDLSSSQGEHKEAGASAGTADSG</sequence>
<dbReference type="EMBL" id="DRMH01000010">
    <property type="protein sequence ID" value="HFC96936.1"/>
    <property type="molecule type" value="Genomic_DNA"/>
</dbReference>
<dbReference type="InterPro" id="IPR036086">
    <property type="entry name" value="ParB/Sulfiredoxin_sf"/>
</dbReference>
<feature type="region of interest" description="Disordered" evidence="2">
    <location>
        <begin position="588"/>
        <end position="668"/>
    </location>
</feature>
<dbReference type="InterPro" id="IPR003115">
    <property type="entry name" value="ParB_N"/>
</dbReference>
<dbReference type="Proteomes" id="UP000886043">
    <property type="component" value="Unassembled WGS sequence"/>
</dbReference>
<dbReference type="SMART" id="SM00470">
    <property type="entry name" value="ParB"/>
    <property type="match status" value="1"/>
</dbReference>
<protein>
    <recommendedName>
        <fullName evidence="3">ParB-like N-terminal domain-containing protein</fullName>
    </recommendedName>
</protein>
<comment type="caution">
    <text evidence="4">The sequence shown here is derived from an EMBL/GenBank/DDBJ whole genome shotgun (WGS) entry which is preliminary data.</text>
</comment>
<evidence type="ECO:0000256" key="2">
    <source>
        <dbReference type="SAM" id="MobiDB-lite"/>
    </source>
</evidence>
<feature type="domain" description="ParB-like N-terminal" evidence="3">
    <location>
        <begin position="18"/>
        <end position="108"/>
    </location>
</feature>
<feature type="compositionally biased region" description="Basic and acidic residues" evidence="2">
    <location>
        <begin position="621"/>
        <end position="633"/>
    </location>
</feature>
<evidence type="ECO:0000313" key="4">
    <source>
        <dbReference type="EMBL" id="HFC96936.1"/>
    </source>
</evidence>
<name>A0A7C3CJF8_9BACT</name>
<keyword evidence="1" id="KW-0175">Coiled coil</keyword>
<proteinExistence type="predicted"/>
<gene>
    <name evidence="4" type="ORF">ENJ40_00560</name>
</gene>
<dbReference type="AlphaFoldDB" id="A0A7C3CJF8"/>
<feature type="coiled-coil region" evidence="1">
    <location>
        <begin position="311"/>
        <end position="496"/>
    </location>
</feature>
<dbReference type="Pfam" id="PF02195">
    <property type="entry name" value="ParB_N"/>
    <property type="match status" value="1"/>
</dbReference>
<evidence type="ECO:0000259" key="3">
    <source>
        <dbReference type="SMART" id="SM00470"/>
    </source>
</evidence>